<organism evidence="2 3">
    <name type="scientific">Portunus trituberculatus</name>
    <name type="common">Swimming crab</name>
    <name type="synonym">Neptunus trituberculatus</name>
    <dbReference type="NCBI Taxonomy" id="210409"/>
    <lineage>
        <taxon>Eukaryota</taxon>
        <taxon>Metazoa</taxon>
        <taxon>Ecdysozoa</taxon>
        <taxon>Arthropoda</taxon>
        <taxon>Crustacea</taxon>
        <taxon>Multicrustacea</taxon>
        <taxon>Malacostraca</taxon>
        <taxon>Eumalacostraca</taxon>
        <taxon>Eucarida</taxon>
        <taxon>Decapoda</taxon>
        <taxon>Pleocyemata</taxon>
        <taxon>Brachyura</taxon>
        <taxon>Eubrachyura</taxon>
        <taxon>Portunoidea</taxon>
        <taxon>Portunidae</taxon>
        <taxon>Portuninae</taxon>
        <taxon>Portunus</taxon>
    </lineage>
</organism>
<reference evidence="2 3" key="1">
    <citation type="submission" date="2019-05" db="EMBL/GenBank/DDBJ databases">
        <title>Another draft genome of Portunus trituberculatus and its Hox gene families provides insights of decapod evolution.</title>
        <authorList>
            <person name="Jeong J.-H."/>
            <person name="Song I."/>
            <person name="Kim S."/>
            <person name="Choi T."/>
            <person name="Kim D."/>
            <person name="Ryu S."/>
            <person name="Kim W."/>
        </authorList>
    </citation>
    <scope>NUCLEOTIDE SEQUENCE [LARGE SCALE GENOMIC DNA]</scope>
    <source>
        <tissue evidence="2">Muscle</tissue>
    </source>
</reference>
<keyword evidence="3" id="KW-1185">Reference proteome</keyword>
<accession>A0A5B7CTA0</accession>
<comment type="caution">
    <text evidence="2">The sequence shown here is derived from an EMBL/GenBank/DDBJ whole genome shotgun (WGS) entry which is preliminary data.</text>
</comment>
<evidence type="ECO:0000256" key="1">
    <source>
        <dbReference type="SAM" id="MobiDB-lite"/>
    </source>
</evidence>
<evidence type="ECO:0000313" key="2">
    <source>
        <dbReference type="EMBL" id="MPC11874.1"/>
    </source>
</evidence>
<name>A0A5B7CTA0_PORTR</name>
<dbReference type="EMBL" id="VSRR010000185">
    <property type="protein sequence ID" value="MPC11874.1"/>
    <property type="molecule type" value="Genomic_DNA"/>
</dbReference>
<feature type="compositionally biased region" description="Polar residues" evidence="1">
    <location>
        <begin position="10"/>
        <end position="31"/>
    </location>
</feature>
<feature type="region of interest" description="Disordered" evidence="1">
    <location>
        <begin position="1"/>
        <end position="87"/>
    </location>
</feature>
<gene>
    <name evidence="2" type="ORF">E2C01_004549</name>
</gene>
<proteinExistence type="predicted"/>
<dbReference type="AlphaFoldDB" id="A0A5B7CTA0"/>
<evidence type="ECO:0000313" key="3">
    <source>
        <dbReference type="Proteomes" id="UP000324222"/>
    </source>
</evidence>
<dbReference type="Proteomes" id="UP000324222">
    <property type="component" value="Unassembled WGS sequence"/>
</dbReference>
<feature type="compositionally biased region" description="Basic and acidic residues" evidence="1">
    <location>
        <begin position="62"/>
        <end position="81"/>
    </location>
</feature>
<protein>
    <submittedName>
        <fullName evidence="2">Uncharacterized protein</fullName>
    </submittedName>
</protein>
<sequence>MTETLKPVFRSNTNGLQKTRQQSLIGKSASDQARRHVRLVQHGRVSLVSRGRPTPPSTTAGDSKHDESQMRPDEPNHKVHNDNSGNY</sequence>